<proteinExistence type="inferred from homology"/>
<gene>
    <name evidence="9" type="ORF">FOB41_23280</name>
</gene>
<dbReference type="Pfam" id="PF03466">
    <property type="entry name" value="LysR_substrate"/>
    <property type="match status" value="1"/>
</dbReference>
<dbReference type="PANTHER" id="PTHR30346">
    <property type="entry name" value="TRANSCRIPTIONAL DUAL REGULATOR HCAR-RELATED"/>
    <property type="match status" value="1"/>
</dbReference>
<dbReference type="PANTHER" id="PTHR30346:SF0">
    <property type="entry name" value="HCA OPERON TRANSCRIPTIONAL ACTIVATOR HCAR"/>
    <property type="match status" value="1"/>
</dbReference>
<dbReference type="SUPFAM" id="SSF46785">
    <property type="entry name" value="Winged helix' DNA-binding domain"/>
    <property type="match status" value="1"/>
</dbReference>
<evidence type="ECO:0000256" key="4">
    <source>
        <dbReference type="ARBA" id="ARBA00023163"/>
    </source>
</evidence>
<dbReference type="PRINTS" id="PR00039">
    <property type="entry name" value="HTHLYSR"/>
</dbReference>
<evidence type="ECO:0000313" key="10">
    <source>
        <dbReference type="Proteomes" id="UP000500870"/>
    </source>
</evidence>
<dbReference type="CDD" id="cd08414">
    <property type="entry name" value="PBP2_LTTR_aromatics_like"/>
    <property type="match status" value="1"/>
</dbReference>
<dbReference type="Gene3D" id="1.10.10.10">
    <property type="entry name" value="Winged helix-like DNA-binding domain superfamily/Winged helix DNA-binding domain"/>
    <property type="match status" value="1"/>
</dbReference>
<evidence type="ECO:0000259" key="8">
    <source>
        <dbReference type="PROSITE" id="PS50931"/>
    </source>
</evidence>
<dbReference type="InterPro" id="IPR036388">
    <property type="entry name" value="WH-like_DNA-bd_sf"/>
</dbReference>
<sequence length="310" mass="35061">MDSIADHRFSKDLKNDHTIEVRHLRYFLAAAEHGSFRKAAAALEIRESAISRRIRDLEDRLGAALFHRYNGGVRLTFAGQRFLKRARHIIRHIGDGTRDIASIGRSEDGRVRIGIFSSIASGFLSELLSAYHRRHARVEIELVDGEPSDHVAAIRRLRLDVAFLTGTREWPECDTVKLWSERVFAVLPEMHALSEKKELEWHDLMQENFIVSEAAGQEIHDYLVQRLAAFGHHPEIRSQNVGRDNLLPLVALGRGLTLTSEATTAAQFPGIVYRPMVGEILPFSAIWSPKNDNPAFRCLLSMAKVRACRS</sequence>
<dbReference type="EMBL" id="CP050899">
    <property type="protein sequence ID" value="QIX24042.1"/>
    <property type="molecule type" value="Genomic_DNA"/>
</dbReference>
<dbReference type="GO" id="GO:0003700">
    <property type="term" value="F:DNA-binding transcription factor activity"/>
    <property type="evidence" value="ECO:0007669"/>
    <property type="project" value="InterPro"/>
</dbReference>
<dbReference type="InterPro" id="IPR005119">
    <property type="entry name" value="LysR_subst-bd"/>
</dbReference>
<dbReference type="PROSITE" id="PS50931">
    <property type="entry name" value="HTH_LYSR"/>
    <property type="match status" value="1"/>
</dbReference>
<keyword evidence="2" id="KW-0805">Transcription regulation</keyword>
<dbReference type="Pfam" id="PF00126">
    <property type="entry name" value="HTH_1"/>
    <property type="match status" value="1"/>
</dbReference>
<evidence type="ECO:0000256" key="3">
    <source>
        <dbReference type="ARBA" id="ARBA00023125"/>
    </source>
</evidence>
<dbReference type="GO" id="GO:0032993">
    <property type="term" value="C:protein-DNA complex"/>
    <property type="evidence" value="ECO:0007669"/>
    <property type="project" value="TreeGrafter"/>
</dbReference>
<protein>
    <recommendedName>
        <fullName evidence="6">HTH-type transcriptional regulator TtuA</fullName>
    </recommendedName>
    <alternativeName>
        <fullName evidence="7">Tartrate utilization transcriptional regulator</fullName>
    </alternativeName>
</protein>
<dbReference type="RefSeq" id="WP_112556513.1">
    <property type="nucleotide sequence ID" value="NZ_CP050899.1"/>
</dbReference>
<accession>A0A6H0ZT76</accession>
<organism evidence="9 10">
    <name type="scientific">Agrobacterium pusense</name>
    <dbReference type="NCBI Taxonomy" id="648995"/>
    <lineage>
        <taxon>Bacteria</taxon>
        <taxon>Pseudomonadati</taxon>
        <taxon>Pseudomonadota</taxon>
        <taxon>Alphaproteobacteria</taxon>
        <taxon>Hyphomicrobiales</taxon>
        <taxon>Rhizobiaceae</taxon>
        <taxon>Rhizobium/Agrobacterium group</taxon>
        <taxon>Agrobacterium</taxon>
    </lineage>
</organism>
<dbReference type="InterPro" id="IPR000847">
    <property type="entry name" value="LysR_HTH_N"/>
</dbReference>
<dbReference type="GO" id="GO:0003677">
    <property type="term" value="F:DNA binding"/>
    <property type="evidence" value="ECO:0007669"/>
    <property type="project" value="UniProtKB-KW"/>
</dbReference>
<reference evidence="9 10" key="1">
    <citation type="submission" date="2020-04" db="EMBL/GenBank/DDBJ databases">
        <title>FDA dAtabase for Regulatory Grade micrObial Sequences (FDA-ARGOS): Supporting development and validation of Infectious Disease Dx tests.</title>
        <authorList>
            <person name="Sciortino C."/>
            <person name="Tallon L."/>
            <person name="Sadzewicz L."/>
            <person name="Vavikolanu K."/>
            <person name="Mehta A."/>
            <person name="Aluvathingal J."/>
            <person name="Nadendla S."/>
            <person name="Nandy P."/>
            <person name="Geyer C."/>
            <person name="Yan Y."/>
            <person name="Sichtig H."/>
        </authorList>
    </citation>
    <scope>NUCLEOTIDE SEQUENCE [LARGE SCALE GENOMIC DNA]</scope>
    <source>
        <strain evidence="9 10">FDAARGOS_633</strain>
    </source>
</reference>
<name>A0A6H0ZT76_9HYPH</name>
<keyword evidence="4" id="KW-0804">Transcription</keyword>
<evidence type="ECO:0000256" key="1">
    <source>
        <dbReference type="ARBA" id="ARBA00009437"/>
    </source>
</evidence>
<dbReference type="AlphaFoldDB" id="A0A6H0ZT76"/>
<comment type="similarity">
    <text evidence="1">Belongs to the LysR transcriptional regulatory family.</text>
</comment>
<dbReference type="InterPro" id="IPR036390">
    <property type="entry name" value="WH_DNA-bd_sf"/>
</dbReference>
<dbReference type="Proteomes" id="UP000500870">
    <property type="component" value="Chromosome 3"/>
</dbReference>
<evidence type="ECO:0000256" key="2">
    <source>
        <dbReference type="ARBA" id="ARBA00023015"/>
    </source>
</evidence>
<dbReference type="FunFam" id="1.10.10.10:FF:000001">
    <property type="entry name" value="LysR family transcriptional regulator"/>
    <property type="match status" value="1"/>
</dbReference>
<evidence type="ECO:0000256" key="7">
    <source>
        <dbReference type="ARBA" id="ARBA00083243"/>
    </source>
</evidence>
<dbReference type="Gene3D" id="3.40.190.10">
    <property type="entry name" value="Periplasmic binding protein-like II"/>
    <property type="match status" value="2"/>
</dbReference>
<comment type="function">
    <text evidence="5">Transcriptional regulator of the ttuABCDE tartrate utilization operon.</text>
</comment>
<evidence type="ECO:0000256" key="6">
    <source>
        <dbReference type="ARBA" id="ARBA00067332"/>
    </source>
</evidence>
<feature type="domain" description="HTH lysR-type" evidence="8">
    <location>
        <begin position="19"/>
        <end position="76"/>
    </location>
</feature>
<evidence type="ECO:0000313" key="9">
    <source>
        <dbReference type="EMBL" id="QIX24042.1"/>
    </source>
</evidence>
<dbReference type="SUPFAM" id="SSF53850">
    <property type="entry name" value="Periplasmic binding protein-like II"/>
    <property type="match status" value="1"/>
</dbReference>
<evidence type="ECO:0000256" key="5">
    <source>
        <dbReference type="ARBA" id="ARBA00054626"/>
    </source>
</evidence>
<keyword evidence="3" id="KW-0238">DNA-binding</keyword>